<keyword evidence="8 14" id="KW-0169">Cobalamin biosynthesis</keyword>
<feature type="binding site" evidence="16">
    <location>
        <begin position="69"/>
        <end position="72"/>
    </location>
    <ligand>
        <name>GTP</name>
        <dbReference type="ChEBI" id="CHEBI:37565"/>
    </ligand>
</feature>
<dbReference type="Proteomes" id="UP001156614">
    <property type="component" value="Unassembled WGS sequence"/>
</dbReference>
<evidence type="ECO:0000256" key="11">
    <source>
        <dbReference type="ARBA" id="ARBA00022777"/>
    </source>
</evidence>
<dbReference type="EC" id="2.7.7.62" evidence="14"/>
<comment type="function">
    <text evidence="4 14">Catalyzes ATP-dependent phosphorylation of adenosylcobinamide and addition of GMP to adenosylcobinamide phosphate.</text>
</comment>
<dbReference type="RefSeq" id="WP_099212829.1">
    <property type="nucleotide sequence ID" value="NZ_BEWM01000004.1"/>
</dbReference>
<dbReference type="GO" id="GO:0005524">
    <property type="term" value="F:ATP binding"/>
    <property type="evidence" value="ECO:0007669"/>
    <property type="project" value="UniProtKB-UniRule"/>
</dbReference>
<name>A0AAV5NBW8_9PROT</name>
<evidence type="ECO:0000256" key="7">
    <source>
        <dbReference type="ARBA" id="ARBA00007490"/>
    </source>
</evidence>
<feature type="binding site" evidence="16">
    <location>
        <begin position="27"/>
        <end position="34"/>
    </location>
    <ligand>
        <name>GTP</name>
        <dbReference type="ChEBI" id="CHEBI:37565"/>
    </ligand>
</feature>
<evidence type="ECO:0000256" key="15">
    <source>
        <dbReference type="PIRSR" id="PIRSR006135-1"/>
    </source>
</evidence>
<dbReference type="AlphaFoldDB" id="A0AAV5NBW8"/>
<accession>A0AAV5NBW8</accession>
<dbReference type="EC" id="2.7.1.156" evidence="14"/>
<keyword evidence="18" id="KW-1185">Reference proteome</keyword>
<evidence type="ECO:0000256" key="13">
    <source>
        <dbReference type="ARBA" id="ARBA00023134"/>
    </source>
</evidence>
<keyword evidence="9 14" id="KW-0808">Transferase</keyword>
<evidence type="ECO:0000256" key="3">
    <source>
        <dbReference type="ARBA" id="ARBA00001522"/>
    </source>
</evidence>
<reference evidence="18" key="1">
    <citation type="journal article" date="2019" name="Int. J. Syst. Evol. Microbiol.">
        <title>The Global Catalogue of Microorganisms (GCM) 10K type strain sequencing project: providing services to taxonomists for standard genome sequencing and annotation.</title>
        <authorList>
            <consortium name="The Broad Institute Genomics Platform"/>
            <consortium name="The Broad Institute Genome Sequencing Center for Infectious Disease"/>
            <person name="Wu L."/>
            <person name="Ma J."/>
        </authorList>
    </citation>
    <scope>NUCLEOTIDE SEQUENCE [LARGE SCALE GENOMIC DNA]</scope>
    <source>
        <strain evidence="18">NBRC 3267</strain>
    </source>
</reference>
<evidence type="ECO:0000313" key="18">
    <source>
        <dbReference type="Proteomes" id="UP001156614"/>
    </source>
</evidence>
<keyword evidence="13 14" id="KW-0342">GTP-binding</keyword>
<comment type="pathway">
    <text evidence="6 14">Cofactor biosynthesis; adenosylcobalamin biosynthesis; adenosylcobalamin from cob(II)yrinate a,c-diamide: step 5/7.</text>
</comment>
<evidence type="ECO:0000256" key="5">
    <source>
        <dbReference type="ARBA" id="ARBA00004692"/>
    </source>
</evidence>
<dbReference type="InterPro" id="IPR003203">
    <property type="entry name" value="CobU/CobP"/>
</dbReference>
<evidence type="ECO:0000313" key="17">
    <source>
        <dbReference type="EMBL" id="GLQ61934.1"/>
    </source>
</evidence>
<comment type="catalytic activity">
    <reaction evidence="2 14">
        <text>adenosylcob(III)inamide phosphate + GTP + H(+) = adenosylcob(III)inamide-GDP + diphosphate</text>
        <dbReference type="Rhea" id="RHEA:22712"/>
        <dbReference type="ChEBI" id="CHEBI:15378"/>
        <dbReference type="ChEBI" id="CHEBI:33019"/>
        <dbReference type="ChEBI" id="CHEBI:37565"/>
        <dbReference type="ChEBI" id="CHEBI:58502"/>
        <dbReference type="ChEBI" id="CHEBI:60487"/>
        <dbReference type="EC" id="2.7.7.62"/>
    </reaction>
</comment>
<dbReference type="GO" id="GO:0043752">
    <property type="term" value="F:adenosylcobinamide kinase activity"/>
    <property type="evidence" value="ECO:0007669"/>
    <property type="project" value="UniProtKB-EC"/>
</dbReference>
<dbReference type="InterPro" id="IPR027417">
    <property type="entry name" value="P-loop_NTPase"/>
</dbReference>
<gene>
    <name evidence="17" type="primary">cobU</name>
    <name evidence="17" type="ORF">GCM10007867_07790</name>
</gene>
<feature type="binding site" evidence="16">
    <location>
        <position position="81"/>
    </location>
    <ligand>
        <name>GTP</name>
        <dbReference type="ChEBI" id="CHEBI:37565"/>
    </ligand>
</feature>
<dbReference type="CDD" id="cd00544">
    <property type="entry name" value="CobU"/>
    <property type="match status" value="1"/>
</dbReference>
<comment type="caution">
    <text evidence="17">The sequence shown here is derived from an EMBL/GenBank/DDBJ whole genome shotgun (WGS) entry which is preliminary data.</text>
</comment>
<keyword evidence="10 14" id="KW-0547">Nucleotide-binding</keyword>
<organism evidence="17 18">
    <name type="scientific">Gluconobacter cerinus</name>
    <dbReference type="NCBI Taxonomy" id="38307"/>
    <lineage>
        <taxon>Bacteria</taxon>
        <taxon>Pseudomonadati</taxon>
        <taxon>Pseudomonadota</taxon>
        <taxon>Alphaproteobacteria</taxon>
        <taxon>Acetobacterales</taxon>
        <taxon>Acetobacteraceae</taxon>
        <taxon>Gluconobacter</taxon>
    </lineage>
</organism>
<comment type="catalytic activity">
    <reaction evidence="1 14">
        <text>adenosylcob(III)inamide + ATP = adenosylcob(III)inamide phosphate + ADP + H(+)</text>
        <dbReference type="Rhea" id="RHEA:15769"/>
        <dbReference type="ChEBI" id="CHEBI:2480"/>
        <dbReference type="ChEBI" id="CHEBI:15378"/>
        <dbReference type="ChEBI" id="CHEBI:30616"/>
        <dbReference type="ChEBI" id="CHEBI:58502"/>
        <dbReference type="ChEBI" id="CHEBI:456216"/>
        <dbReference type="EC" id="2.7.1.156"/>
    </reaction>
</comment>
<dbReference type="NCBIfam" id="NF004469">
    <property type="entry name" value="PRK05800.1"/>
    <property type="match status" value="1"/>
</dbReference>
<feature type="binding site" evidence="16">
    <location>
        <begin position="52"/>
        <end position="54"/>
    </location>
    <ligand>
        <name>GTP</name>
        <dbReference type="ChEBI" id="CHEBI:37565"/>
    </ligand>
</feature>
<proteinExistence type="inferred from homology"/>
<evidence type="ECO:0000256" key="1">
    <source>
        <dbReference type="ARBA" id="ARBA00000312"/>
    </source>
</evidence>
<evidence type="ECO:0000256" key="9">
    <source>
        <dbReference type="ARBA" id="ARBA00022679"/>
    </source>
</evidence>
<evidence type="ECO:0000256" key="4">
    <source>
        <dbReference type="ARBA" id="ARBA00003889"/>
    </source>
</evidence>
<dbReference type="PANTHER" id="PTHR34848">
    <property type="match status" value="1"/>
</dbReference>
<dbReference type="Pfam" id="PF02283">
    <property type="entry name" value="CobU"/>
    <property type="match status" value="1"/>
</dbReference>
<dbReference type="EMBL" id="BSNU01000001">
    <property type="protein sequence ID" value="GLQ61934.1"/>
    <property type="molecule type" value="Genomic_DNA"/>
</dbReference>
<dbReference type="PANTHER" id="PTHR34848:SF1">
    <property type="entry name" value="BIFUNCTIONAL ADENOSYLCOBALAMIN BIOSYNTHESIS PROTEIN COBU"/>
    <property type="match status" value="1"/>
</dbReference>
<keyword evidence="11 14" id="KW-0418">Kinase</keyword>
<dbReference type="PIRSF" id="PIRSF006135">
    <property type="entry name" value="CobU"/>
    <property type="match status" value="1"/>
</dbReference>
<keyword evidence="12 14" id="KW-0067">ATP-binding</keyword>
<evidence type="ECO:0000256" key="6">
    <source>
        <dbReference type="ARBA" id="ARBA00005159"/>
    </source>
</evidence>
<evidence type="ECO:0000256" key="14">
    <source>
        <dbReference type="PIRNR" id="PIRNR006135"/>
    </source>
</evidence>
<feature type="active site" description="GMP-histidine intermediate" evidence="15">
    <location>
        <position position="68"/>
    </location>
</feature>
<sequence>MQEEGAGDIVAQTITQTGLPDVSLVLGGARSGKSRIAEAIITGLPAPWVYLATGRAFDEEMQARIDLHRTTRGNKGWRTVEEPFDIAGVLQVEQGAPVLVDCLTLWLTNLILEDRNIHTATKDLLEALQRRKGRTVLVGNEVGLGIVPDNALARRFRDEAGLLHQKIAAVAGEVLFVAAGLSLKMK</sequence>
<dbReference type="GO" id="GO:0008820">
    <property type="term" value="F:cobinamide phosphate guanylyltransferase activity"/>
    <property type="evidence" value="ECO:0007669"/>
    <property type="project" value="UniProtKB-UniRule"/>
</dbReference>
<comment type="pathway">
    <text evidence="5 14">Cofactor biosynthesis; adenosylcobalamin biosynthesis; adenosylcobalamin from cob(II)yrinate a,c-diamide: step 6/7.</text>
</comment>
<comment type="similarity">
    <text evidence="7 14">Belongs to the CobU/CobP family.</text>
</comment>
<evidence type="ECO:0000256" key="10">
    <source>
        <dbReference type="ARBA" id="ARBA00022741"/>
    </source>
</evidence>
<comment type="catalytic activity">
    <reaction evidence="3">
        <text>adenosylcob(III)inamide + GTP = adenosylcob(III)inamide phosphate + GDP + H(+)</text>
        <dbReference type="Rhea" id="RHEA:15765"/>
        <dbReference type="ChEBI" id="CHEBI:2480"/>
        <dbReference type="ChEBI" id="CHEBI:15378"/>
        <dbReference type="ChEBI" id="CHEBI:37565"/>
        <dbReference type="ChEBI" id="CHEBI:58189"/>
        <dbReference type="ChEBI" id="CHEBI:58502"/>
        <dbReference type="EC" id="2.7.1.156"/>
    </reaction>
</comment>
<feature type="binding site" evidence="16">
    <location>
        <position position="101"/>
    </location>
    <ligand>
        <name>GTP</name>
        <dbReference type="ChEBI" id="CHEBI:37565"/>
    </ligand>
</feature>
<dbReference type="Gene3D" id="3.40.50.300">
    <property type="entry name" value="P-loop containing nucleotide triphosphate hydrolases"/>
    <property type="match status" value="1"/>
</dbReference>
<dbReference type="SUPFAM" id="SSF52540">
    <property type="entry name" value="P-loop containing nucleoside triphosphate hydrolases"/>
    <property type="match status" value="1"/>
</dbReference>
<dbReference type="GO" id="GO:0009236">
    <property type="term" value="P:cobalamin biosynthetic process"/>
    <property type="evidence" value="ECO:0007669"/>
    <property type="project" value="UniProtKB-UniRule"/>
</dbReference>
<evidence type="ECO:0000256" key="12">
    <source>
        <dbReference type="ARBA" id="ARBA00022840"/>
    </source>
</evidence>
<evidence type="ECO:0000256" key="8">
    <source>
        <dbReference type="ARBA" id="ARBA00022573"/>
    </source>
</evidence>
<evidence type="ECO:0000256" key="2">
    <source>
        <dbReference type="ARBA" id="ARBA00000711"/>
    </source>
</evidence>
<protein>
    <recommendedName>
        <fullName evidence="14">Bifunctional adenosylcobalamin biosynthesis protein</fullName>
        <ecNumber evidence="14">2.7.1.156</ecNumber>
        <ecNumber evidence="14">2.7.7.62</ecNumber>
    </recommendedName>
</protein>
<evidence type="ECO:0000256" key="16">
    <source>
        <dbReference type="PIRSR" id="PIRSR006135-2"/>
    </source>
</evidence>
<dbReference type="GO" id="GO:0005525">
    <property type="term" value="F:GTP binding"/>
    <property type="evidence" value="ECO:0007669"/>
    <property type="project" value="UniProtKB-UniRule"/>
</dbReference>